<accession>A0A0A9D856</accession>
<reference evidence="2" key="2">
    <citation type="journal article" date="2015" name="Data Brief">
        <title>Shoot transcriptome of the giant reed, Arundo donax.</title>
        <authorList>
            <person name="Barrero R.A."/>
            <person name="Guerrero F.D."/>
            <person name="Moolhuijzen P."/>
            <person name="Goolsby J.A."/>
            <person name="Tidwell J."/>
            <person name="Bellgard S.E."/>
            <person name="Bellgard M.I."/>
        </authorList>
    </citation>
    <scope>NUCLEOTIDE SEQUENCE</scope>
    <source>
        <tissue evidence="2">Shoot tissue taken approximately 20 cm above the soil surface</tissue>
    </source>
</reference>
<dbReference type="AlphaFoldDB" id="A0A0A9D856"/>
<feature type="compositionally biased region" description="Basic residues" evidence="1">
    <location>
        <begin position="78"/>
        <end position="95"/>
    </location>
</feature>
<reference evidence="2" key="1">
    <citation type="submission" date="2014-09" db="EMBL/GenBank/DDBJ databases">
        <authorList>
            <person name="Magalhaes I.L.F."/>
            <person name="Oliveira U."/>
            <person name="Santos F.R."/>
            <person name="Vidigal T.H.D.A."/>
            <person name="Brescovit A.D."/>
            <person name="Santos A.J."/>
        </authorList>
    </citation>
    <scope>NUCLEOTIDE SEQUENCE</scope>
    <source>
        <tissue evidence="2">Shoot tissue taken approximately 20 cm above the soil surface</tissue>
    </source>
</reference>
<organism evidence="2">
    <name type="scientific">Arundo donax</name>
    <name type="common">Giant reed</name>
    <name type="synonym">Donax arundinaceus</name>
    <dbReference type="NCBI Taxonomy" id="35708"/>
    <lineage>
        <taxon>Eukaryota</taxon>
        <taxon>Viridiplantae</taxon>
        <taxon>Streptophyta</taxon>
        <taxon>Embryophyta</taxon>
        <taxon>Tracheophyta</taxon>
        <taxon>Spermatophyta</taxon>
        <taxon>Magnoliopsida</taxon>
        <taxon>Liliopsida</taxon>
        <taxon>Poales</taxon>
        <taxon>Poaceae</taxon>
        <taxon>PACMAD clade</taxon>
        <taxon>Arundinoideae</taxon>
        <taxon>Arundineae</taxon>
        <taxon>Arundo</taxon>
    </lineage>
</organism>
<keyword evidence="2" id="KW-0808">Transferase</keyword>
<proteinExistence type="predicted"/>
<feature type="compositionally biased region" description="Acidic residues" evidence="1">
    <location>
        <begin position="53"/>
        <end position="71"/>
    </location>
</feature>
<dbReference type="GO" id="GO:0016301">
    <property type="term" value="F:kinase activity"/>
    <property type="evidence" value="ECO:0007669"/>
    <property type="project" value="UniProtKB-KW"/>
</dbReference>
<dbReference type="EMBL" id="GBRH01213121">
    <property type="protein sequence ID" value="JAD84774.1"/>
    <property type="molecule type" value="Transcribed_RNA"/>
</dbReference>
<feature type="region of interest" description="Disordered" evidence="1">
    <location>
        <begin position="1"/>
        <end position="120"/>
    </location>
</feature>
<evidence type="ECO:0000256" key="1">
    <source>
        <dbReference type="SAM" id="MobiDB-lite"/>
    </source>
</evidence>
<evidence type="ECO:0000313" key="2">
    <source>
        <dbReference type="EMBL" id="JAD84774.1"/>
    </source>
</evidence>
<name>A0A0A9D856_ARUDO</name>
<keyword evidence="2" id="KW-0418">Kinase</keyword>
<sequence>MVSQNHSGEPDHNFASRNSDGPGTFSEEHGPSCSRNGDAMEPLESGDKMLSQGDDDNDDDSSEDADDEEDAALTKQLNKQRKKAIAAAHGRRRPVSTRNAYKDKGKGTMNSKIQRQACKW</sequence>
<protein>
    <submittedName>
        <fullName evidence="2">Serine/threonine-protein kinase RIO2</fullName>
    </submittedName>
</protein>